<dbReference type="InterPro" id="IPR036249">
    <property type="entry name" value="Thioredoxin-like_sf"/>
</dbReference>
<organism evidence="2 3">
    <name type="scientific">Solimonas terrae</name>
    <dbReference type="NCBI Taxonomy" id="1396819"/>
    <lineage>
        <taxon>Bacteria</taxon>
        <taxon>Pseudomonadati</taxon>
        <taxon>Pseudomonadota</taxon>
        <taxon>Gammaproteobacteria</taxon>
        <taxon>Nevskiales</taxon>
        <taxon>Nevskiaceae</taxon>
        <taxon>Solimonas</taxon>
    </lineage>
</organism>
<dbReference type="Pfam" id="PF13417">
    <property type="entry name" value="GST_N_3"/>
    <property type="match status" value="1"/>
</dbReference>
<dbReference type="RefSeq" id="WP_166251627.1">
    <property type="nucleotide sequence ID" value="NZ_JAAMOW010000001.1"/>
</dbReference>
<evidence type="ECO:0000313" key="3">
    <source>
        <dbReference type="Proteomes" id="UP000472676"/>
    </source>
</evidence>
<dbReference type="Pfam" id="PF13410">
    <property type="entry name" value="GST_C_2"/>
    <property type="match status" value="1"/>
</dbReference>
<dbReference type="PROSITE" id="PS50405">
    <property type="entry name" value="GST_CTER"/>
    <property type="match status" value="1"/>
</dbReference>
<dbReference type="InterPro" id="IPR010987">
    <property type="entry name" value="Glutathione-S-Trfase_C-like"/>
</dbReference>
<keyword evidence="3" id="KW-1185">Reference proteome</keyword>
<dbReference type="Gene3D" id="1.20.1050.10">
    <property type="match status" value="2"/>
</dbReference>
<feature type="domain" description="GST C-terminal" evidence="1">
    <location>
        <begin position="116"/>
        <end position="259"/>
    </location>
</feature>
<sequence>MSYCVYLSDVSYFSGKLEGALRAKRIAYERRTITPAILLDEVLPNTGWMKVPAVRRDDGLWLVDTTPLLRWLDAEHRQRALIPRDPYRAFLSTLIEDYCDEWQWRPAMFWRWAWPDNARYLGARLGAELSRDSLQPAWAMGLYFRRRQQRIYLRGDGVTRDNFDAIAALYPQALRWLDTLLANRRYLLGERPSLVDIAWFGPMFRHYAQDPRPAALMAEQAPRVWAWVTRVWNSGSEDWADAPLDDFSNAAWDEIFSDIGAAYLPYLHDNATAAKTGTTHFDGHYGGIRYRRLPTIRYRARCLRTLQLAYAALDAEQRARVDARLAPHDIVRHLQQAGAASVFEPIVQAEARAVAPPSLRQRLRFYFSGTPWEPVA</sequence>
<dbReference type="SUPFAM" id="SSF52833">
    <property type="entry name" value="Thioredoxin-like"/>
    <property type="match status" value="1"/>
</dbReference>
<gene>
    <name evidence="2" type="ORF">G7Y85_03390</name>
</gene>
<dbReference type="EMBL" id="JAAMOW010000001">
    <property type="protein sequence ID" value="NGY03795.1"/>
    <property type="molecule type" value="Genomic_DNA"/>
</dbReference>
<proteinExistence type="predicted"/>
<dbReference type="CDD" id="cd00299">
    <property type="entry name" value="GST_C_family"/>
    <property type="match status" value="1"/>
</dbReference>
<dbReference type="SUPFAM" id="SSF47616">
    <property type="entry name" value="GST C-terminal domain-like"/>
    <property type="match status" value="1"/>
</dbReference>
<dbReference type="InterPro" id="IPR036282">
    <property type="entry name" value="Glutathione-S-Trfase_C_sf"/>
</dbReference>
<dbReference type="AlphaFoldDB" id="A0A6M2BNL0"/>
<protein>
    <submittedName>
        <fullName evidence="2">Glutathione S-transferase</fullName>
    </submittedName>
</protein>
<dbReference type="InterPro" id="IPR004045">
    <property type="entry name" value="Glutathione_S-Trfase_N"/>
</dbReference>
<name>A0A6M2BNL0_9GAMM</name>
<accession>A0A6M2BNL0</accession>
<evidence type="ECO:0000259" key="1">
    <source>
        <dbReference type="PROSITE" id="PS50405"/>
    </source>
</evidence>
<reference evidence="2 3" key="1">
    <citation type="journal article" date="2014" name="Int. J. Syst. Evol. Microbiol.">
        <title>Solimonas terrae sp. nov., isolated from soil.</title>
        <authorList>
            <person name="Kim S.J."/>
            <person name="Moon J.Y."/>
            <person name="Weon H.Y."/>
            <person name="Ahn J.H."/>
            <person name="Chen W.M."/>
            <person name="Kwon S.W."/>
        </authorList>
    </citation>
    <scope>NUCLEOTIDE SEQUENCE [LARGE SCALE GENOMIC DNA]</scope>
    <source>
        <strain evidence="2 3">KIS83-12</strain>
    </source>
</reference>
<dbReference type="Gene3D" id="3.40.30.10">
    <property type="entry name" value="Glutaredoxin"/>
    <property type="match status" value="1"/>
</dbReference>
<keyword evidence="2" id="KW-0808">Transferase</keyword>
<dbReference type="GO" id="GO:0016740">
    <property type="term" value="F:transferase activity"/>
    <property type="evidence" value="ECO:0007669"/>
    <property type="project" value="UniProtKB-KW"/>
</dbReference>
<evidence type="ECO:0000313" key="2">
    <source>
        <dbReference type="EMBL" id="NGY03795.1"/>
    </source>
</evidence>
<dbReference type="Proteomes" id="UP000472676">
    <property type="component" value="Unassembled WGS sequence"/>
</dbReference>
<comment type="caution">
    <text evidence="2">The sequence shown here is derived from an EMBL/GenBank/DDBJ whole genome shotgun (WGS) entry which is preliminary data.</text>
</comment>